<keyword evidence="2 6" id="KW-0031">Aminopeptidase</keyword>
<evidence type="ECO:0000256" key="3">
    <source>
        <dbReference type="ARBA" id="ARBA00022670"/>
    </source>
</evidence>
<proteinExistence type="inferred from homology"/>
<dbReference type="InterPro" id="IPR001714">
    <property type="entry name" value="Pept_M24_MAP"/>
</dbReference>
<comment type="subunit">
    <text evidence="6">Monomer.</text>
</comment>
<evidence type="ECO:0000313" key="9">
    <source>
        <dbReference type="EMBL" id="GAA5414471.1"/>
    </source>
</evidence>
<dbReference type="RefSeq" id="WP_353289637.1">
    <property type="nucleotide sequence ID" value="NZ_BAABQM010000001.1"/>
</dbReference>
<dbReference type="InterPro" id="IPR000994">
    <property type="entry name" value="Pept_M24"/>
</dbReference>
<evidence type="ECO:0000313" key="10">
    <source>
        <dbReference type="Proteomes" id="UP001449582"/>
    </source>
</evidence>
<feature type="binding site" evidence="6">
    <location>
        <position position="168"/>
    </location>
    <ligand>
        <name>a divalent metal cation</name>
        <dbReference type="ChEBI" id="CHEBI:60240"/>
        <label>2</label>
        <note>catalytic</note>
    </ligand>
</feature>
<dbReference type="InterPro" id="IPR002467">
    <property type="entry name" value="Pept_M24A_MAP1"/>
</dbReference>
<feature type="domain" description="Peptidase M24" evidence="8">
    <location>
        <begin position="13"/>
        <end position="240"/>
    </location>
</feature>
<evidence type="ECO:0000256" key="5">
    <source>
        <dbReference type="ARBA" id="ARBA00022801"/>
    </source>
</evidence>
<comment type="cofactor">
    <cofactor evidence="6">
        <name>Co(2+)</name>
        <dbReference type="ChEBI" id="CHEBI:48828"/>
    </cofactor>
    <cofactor evidence="6">
        <name>Zn(2+)</name>
        <dbReference type="ChEBI" id="CHEBI:29105"/>
    </cofactor>
    <cofactor evidence="6">
        <name>Mn(2+)</name>
        <dbReference type="ChEBI" id="CHEBI:29035"/>
    </cofactor>
    <cofactor evidence="6">
        <name>Fe(2+)</name>
        <dbReference type="ChEBI" id="CHEBI:29033"/>
    </cofactor>
    <text evidence="6">Binds 2 divalent metal cations per subunit. Has a high-affinity and a low affinity metal-binding site. The true nature of the physiological cofactor is under debate. The enzyme is active with cobalt, zinc, manganese or divalent iron ions. Most likely, methionine aminopeptidases function as mononuclear Fe(2+)-metalloproteases under physiological conditions, and the catalytically relevant metal-binding site has been assigned to the histidine-containing high-affinity site.</text>
</comment>
<evidence type="ECO:0000256" key="1">
    <source>
        <dbReference type="ARBA" id="ARBA00002521"/>
    </source>
</evidence>
<dbReference type="InterPro" id="IPR036005">
    <property type="entry name" value="Creatinase/aminopeptidase-like"/>
</dbReference>
<dbReference type="SUPFAM" id="SSF55920">
    <property type="entry name" value="Creatinase/aminopeptidase"/>
    <property type="match status" value="1"/>
</dbReference>
<dbReference type="CDD" id="cd01086">
    <property type="entry name" value="MetAP1"/>
    <property type="match status" value="1"/>
</dbReference>
<gene>
    <name evidence="6 9" type="primary">map</name>
    <name evidence="9" type="ORF">UREOM_1820</name>
</gene>
<feature type="binding site" evidence="6">
    <location>
        <position position="175"/>
    </location>
    <ligand>
        <name>substrate</name>
    </ligand>
</feature>
<dbReference type="Gene3D" id="3.90.230.10">
    <property type="entry name" value="Creatinase/methionine aminopeptidase superfamily"/>
    <property type="match status" value="1"/>
</dbReference>
<dbReference type="PANTHER" id="PTHR43330:SF27">
    <property type="entry name" value="METHIONINE AMINOPEPTIDASE"/>
    <property type="match status" value="1"/>
</dbReference>
<feature type="binding site" evidence="6">
    <location>
        <position position="234"/>
    </location>
    <ligand>
        <name>a divalent metal cation</name>
        <dbReference type="ChEBI" id="CHEBI:60240"/>
        <label>1</label>
    </ligand>
</feature>
<evidence type="ECO:0000259" key="8">
    <source>
        <dbReference type="Pfam" id="PF00557"/>
    </source>
</evidence>
<dbReference type="NCBIfam" id="TIGR00500">
    <property type="entry name" value="met_pdase_I"/>
    <property type="match status" value="1"/>
</dbReference>
<dbReference type="EMBL" id="BAABQM010000001">
    <property type="protein sequence ID" value="GAA5414471.1"/>
    <property type="molecule type" value="Genomic_DNA"/>
</dbReference>
<name>A0ABP9U531_9BACT</name>
<dbReference type="PANTHER" id="PTHR43330">
    <property type="entry name" value="METHIONINE AMINOPEPTIDASE"/>
    <property type="match status" value="1"/>
</dbReference>
<comment type="caution">
    <text evidence="9">The sequence shown here is derived from an EMBL/GenBank/DDBJ whole genome shotgun (WGS) entry which is preliminary data.</text>
</comment>
<feature type="binding site" evidence="6">
    <location>
        <position position="234"/>
    </location>
    <ligand>
        <name>a divalent metal cation</name>
        <dbReference type="ChEBI" id="CHEBI:60240"/>
        <label>2</label>
        <note>catalytic</note>
    </ligand>
</feature>
<feature type="binding site" evidence="6">
    <location>
        <position position="78"/>
    </location>
    <ligand>
        <name>substrate</name>
    </ligand>
</feature>
<dbReference type="EC" id="3.4.11.18" evidence="6 7"/>
<keyword evidence="5 6" id="KW-0378">Hydrolase</keyword>
<dbReference type="Pfam" id="PF00557">
    <property type="entry name" value="Peptidase_M24"/>
    <property type="match status" value="1"/>
</dbReference>
<evidence type="ECO:0000256" key="7">
    <source>
        <dbReference type="RuleBase" id="RU003653"/>
    </source>
</evidence>
<sequence length="251" mass="28500">MKVIIKTKDDISKIKEAVRIWKIVRQEIRQQIHAGMTTLDLDNLAKEVIESNGGIPTFLGMYGFPNNICISVNDCVIHGVPNDIPLKDGDMVTFDMGVTYEGHVCDAAFTVIIGENPEAEKISAVCRGALINVKDYLKPGVSNLQIAQIMQEYIESRGYEVLRDFTGHGCGNSLHEDPAFPNYVDYRFPIYKLREGMVICLEPMILTDSRQYEIDQENEWSVYAKNHKLTCHWEDMFLITRDGCELLTSED</sequence>
<evidence type="ECO:0000256" key="2">
    <source>
        <dbReference type="ARBA" id="ARBA00022438"/>
    </source>
</evidence>
<protein>
    <recommendedName>
        <fullName evidence="6 7">Methionine aminopeptidase</fullName>
        <shortName evidence="6">MAP</shortName>
        <shortName evidence="6">MetAP</shortName>
        <ecNumber evidence="6 7">3.4.11.18</ecNumber>
    </recommendedName>
    <alternativeName>
        <fullName evidence="6">Peptidase M</fullName>
    </alternativeName>
</protein>
<feature type="binding site" evidence="6">
    <location>
        <position position="202"/>
    </location>
    <ligand>
        <name>a divalent metal cation</name>
        <dbReference type="ChEBI" id="CHEBI:60240"/>
        <label>2</label>
        <note>catalytic</note>
    </ligand>
</feature>
<dbReference type="GO" id="GO:0004177">
    <property type="term" value="F:aminopeptidase activity"/>
    <property type="evidence" value="ECO:0007669"/>
    <property type="project" value="UniProtKB-KW"/>
</dbReference>
<organism evidence="9 10">
    <name type="scientific">Ureaplasma ceti</name>
    <dbReference type="NCBI Taxonomy" id="3119530"/>
    <lineage>
        <taxon>Bacteria</taxon>
        <taxon>Bacillati</taxon>
        <taxon>Mycoplasmatota</taxon>
        <taxon>Mycoplasmoidales</taxon>
        <taxon>Mycoplasmoidaceae</taxon>
        <taxon>Ureaplasma</taxon>
    </lineage>
</organism>
<dbReference type="HAMAP" id="MF_01974">
    <property type="entry name" value="MetAP_1"/>
    <property type="match status" value="1"/>
</dbReference>
<evidence type="ECO:0000256" key="6">
    <source>
        <dbReference type="HAMAP-Rule" id="MF_01974"/>
    </source>
</evidence>
<feature type="binding site" evidence="6">
    <location>
        <position position="106"/>
    </location>
    <ligand>
        <name>a divalent metal cation</name>
        <dbReference type="ChEBI" id="CHEBI:60240"/>
        <label>2</label>
        <note>catalytic</note>
    </ligand>
</feature>
<keyword evidence="10" id="KW-1185">Reference proteome</keyword>
<feature type="binding site" evidence="6">
    <location>
        <position position="95"/>
    </location>
    <ligand>
        <name>a divalent metal cation</name>
        <dbReference type="ChEBI" id="CHEBI:60240"/>
        <label>1</label>
    </ligand>
</feature>
<feature type="binding site" evidence="6">
    <location>
        <position position="106"/>
    </location>
    <ligand>
        <name>a divalent metal cation</name>
        <dbReference type="ChEBI" id="CHEBI:60240"/>
        <label>1</label>
    </ligand>
</feature>
<accession>A0ABP9U531</accession>
<dbReference type="Proteomes" id="UP001449582">
    <property type="component" value="Unassembled WGS sequence"/>
</dbReference>
<evidence type="ECO:0000256" key="4">
    <source>
        <dbReference type="ARBA" id="ARBA00022723"/>
    </source>
</evidence>
<dbReference type="PRINTS" id="PR00599">
    <property type="entry name" value="MAPEPTIDASE"/>
</dbReference>
<comment type="catalytic activity">
    <reaction evidence="6 7">
        <text>Release of N-terminal amino acids, preferentially methionine, from peptides and arylamides.</text>
        <dbReference type="EC" id="3.4.11.18"/>
    </reaction>
</comment>
<reference evidence="9" key="1">
    <citation type="submission" date="2024-02" db="EMBL/GenBank/DDBJ databases">
        <title>Draft genome sequence of new strains in genus Ureaplasma.</title>
        <authorList>
            <person name="Nakajima Y."/>
            <person name="Segawa T."/>
        </authorList>
    </citation>
    <scope>NUCLEOTIDE SEQUENCE [LARGE SCALE GENOMIC DNA]</scope>
    <source>
        <strain evidence="9">OM1</strain>
    </source>
</reference>
<keyword evidence="4 6" id="KW-0479">Metal-binding</keyword>
<comment type="function">
    <text evidence="1 6">Removes the N-terminal methionine from nascent proteins. The N-terminal methionine is often cleaved when the second residue in the primary sequence is small and uncharged (Met-Ala-, Cys, Gly, Pro, Ser, Thr, or Val). Requires deformylation of the N(alpha)-formylated initiator methionine before it can be hydrolyzed.</text>
</comment>
<comment type="similarity">
    <text evidence="6">Belongs to the peptidase M24A family. Methionine aminopeptidase type 1 subfamily.</text>
</comment>
<keyword evidence="3 6" id="KW-0645">Protease</keyword>